<evidence type="ECO:0000256" key="3">
    <source>
        <dbReference type="ARBA" id="ARBA00021495"/>
    </source>
</evidence>
<sequence>MASLDTLRVSFFQECEDLLDRLADGLRQLAADPVNYDIETVHAVFRAVHSIKGGGGAFGLDDLVGFAHLYETVLDGLRTGRTVMEDALMQTLLRAGDVLADLVTAARDGVPPPAELTARVATELEQLAGGHGDKDESFAFEPMMLSLDPIEAEAPSVSDGPRHDIYFAPQGELYVTGNEPAGMILALSRLGTVQVEADLSEVRPLADFSPEQPGLRWRITLDGCIETAEIERVFEFVEDIAQVRINLGPPPSQEEEPTSPAEAVEEAGVAAQIQPTAEILALPLAAAGARGAPAAPPPVAQDGAVATIRVNLARVDKLINLIGELVIMEAMLSQVIAKAGLDSNSEAASGLDRIRQLAGEIQESVMAIRAQPLRPVFQRMERILREVTEATGKKARLVTVGEATEVDKTVIERLIDPLTHMIRNSVDHGLESAAARQAAGKPVEGTITLSAAHRSGRVIIEVADDGGGIDRPRVRDIAERKGLIPTGAVLGPSDIDSLLFLPGFSSKTEVSAISGRGVGLDVVRREIQALGGRVSISSVDGAGTTFTIALPLTLAVLEGMLLEFGGQTMVLPLSSIVETLSPASSTIHALGRSNRVVLNRGELIPILDLVEVFDLPRLGDPPEQGVLVIIVTDAGTRAALAVDRILDQRQVVIKSIEDNYHAVPGISAATILGDGHVALIIDPEELVRSARSEHAPPLLSMKG</sequence>
<evidence type="ECO:0000256" key="8">
    <source>
        <dbReference type="ARBA" id="ARBA00022777"/>
    </source>
</evidence>
<dbReference type="SMART" id="SM00387">
    <property type="entry name" value="HATPase_c"/>
    <property type="match status" value="1"/>
</dbReference>
<dbReference type="InterPro" id="IPR003594">
    <property type="entry name" value="HATPase_dom"/>
</dbReference>
<keyword evidence="7" id="KW-0547">Nucleotide-binding</keyword>
<dbReference type="InterPro" id="IPR005467">
    <property type="entry name" value="His_kinase_dom"/>
</dbReference>
<dbReference type="Proteomes" id="UP001431963">
    <property type="component" value="Unassembled WGS sequence"/>
</dbReference>
<dbReference type="InterPro" id="IPR004358">
    <property type="entry name" value="Sig_transdc_His_kin-like_C"/>
</dbReference>
<dbReference type="SUPFAM" id="SSF55874">
    <property type="entry name" value="ATPase domain of HSP90 chaperone/DNA topoisomerase II/histidine kinase"/>
    <property type="match status" value="1"/>
</dbReference>
<evidence type="ECO:0000256" key="9">
    <source>
        <dbReference type="ARBA" id="ARBA00022840"/>
    </source>
</evidence>
<dbReference type="InterPro" id="IPR004105">
    <property type="entry name" value="CheA-like_dim"/>
</dbReference>
<dbReference type="RefSeq" id="WP_335420766.1">
    <property type="nucleotide sequence ID" value="NZ_JBALHR010000002.1"/>
</dbReference>
<dbReference type="PRINTS" id="PR00344">
    <property type="entry name" value="BCTRLSENSOR"/>
</dbReference>
<dbReference type="EMBL" id="JBALHR010000002">
    <property type="protein sequence ID" value="MEH7827615.1"/>
    <property type="molecule type" value="Genomic_DNA"/>
</dbReference>
<evidence type="ECO:0000256" key="4">
    <source>
        <dbReference type="ARBA" id="ARBA00022500"/>
    </source>
</evidence>
<dbReference type="PROSITE" id="PS50851">
    <property type="entry name" value="CHEW"/>
    <property type="match status" value="1"/>
</dbReference>
<dbReference type="SUPFAM" id="SSF47384">
    <property type="entry name" value="Homodimeric domain of signal transducing histidine kinase"/>
    <property type="match status" value="1"/>
</dbReference>
<evidence type="ECO:0000313" key="17">
    <source>
        <dbReference type="Proteomes" id="UP001431963"/>
    </source>
</evidence>
<dbReference type="InterPro" id="IPR036890">
    <property type="entry name" value="HATPase_C_sf"/>
</dbReference>
<dbReference type="PROSITE" id="PS50109">
    <property type="entry name" value="HIS_KIN"/>
    <property type="match status" value="1"/>
</dbReference>
<dbReference type="PANTHER" id="PTHR43395">
    <property type="entry name" value="SENSOR HISTIDINE KINASE CHEA"/>
    <property type="match status" value="1"/>
</dbReference>
<dbReference type="Gene3D" id="1.10.287.560">
    <property type="entry name" value="Histidine kinase CheA-like, homodimeric domain"/>
    <property type="match status" value="1"/>
</dbReference>
<feature type="modified residue" description="Phosphohistidine" evidence="12">
    <location>
        <position position="49"/>
    </location>
</feature>
<proteinExistence type="predicted"/>
<dbReference type="SUPFAM" id="SSF50341">
    <property type="entry name" value="CheW-like"/>
    <property type="match status" value="1"/>
</dbReference>
<evidence type="ECO:0000259" key="14">
    <source>
        <dbReference type="PROSITE" id="PS50851"/>
    </source>
</evidence>
<dbReference type="Pfam" id="PF02518">
    <property type="entry name" value="HATPase_c"/>
    <property type="match status" value="1"/>
</dbReference>
<gene>
    <name evidence="16" type="ORF">V6590_05610</name>
</gene>
<evidence type="ECO:0000256" key="12">
    <source>
        <dbReference type="PROSITE-ProRule" id="PRU00110"/>
    </source>
</evidence>
<dbReference type="Pfam" id="PF01627">
    <property type="entry name" value="Hpt"/>
    <property type="match status" value="1"/>
</dbReference>
<feature type="domain" description="CheW-like" evidence="14">
    <location>
        <begin position="556"/>
        <end position="692"/>
    </location>
</feature>
<dbReference type="Gene3D" id="2.30.30.40">
    <property type="entry name" value="SH3 Domains"/>
    <property type="match status" value="1"/>
</dbReference>
<dbReference type="InterPro" id="IPR036641">
    <property type="entry name" value="HPT_dom_sf"/>
</dbReference>
<keyword evidence="4" id="KW-0145">Chemotaxis</keyword>
<keyword evidence="10" id="KW-0902">Two-component regulatory system</keyword>
<evidence type="ECO:0000256" key="6">
    <source>
        <dbReference type="ARBA" id="ARBA00022679"/>
    </source>
</evidence>
<evidence type="ECO:0000313" key="16">
    <source>
        <dbReference type="EMBL" id="MEH7827615.1"/>
    </source>
</evidence>
<keyword evidence="9" id="KW-0067">ATP-binding</keyword>
<evidence type="ECO:0000256" key="2">
    <source>
        <dbReference type="ARBA" id="ARBA00012438"/>
    </source>
</evidence>
<dbReference type="InterPro" id="IPR002545">
    <property type="entry name" value="CheW-lke_dom"/>
</dbReference>
<dbReference type="InterPro" id="IPR051315">
    <property type="entry name" value="Bact_Chemotaxis_CheA"/>
</dbReference>
<dbReference type="EC" id="2.7.13.3" evidence="2"/>
<evidence type="ECO:0000259" key="15">
    <source>
        <dbReference type="PROSITE" id="PS50894"/>
    </source>
</evidence>
<dbReference type="SUPFAM" id="SSF47226">
    <property type="entry name" value="Histidine-containing phosphotransfer domain, HPT domain"/>
    <property type="match status" value="1"/>
</dbReference>
<organism evidence="16 17">
    <name type="scientific">Gemmobacter denitrificans</name>
    <dbReference type="NCBI Taxonomy" id="3123040"/>
    <lineage>
        <taxon>Bacteria</taxon>
        <taxon>Pseudomonadati</taxon>
        <taxon>Pseudomonadota</taxon>
        <taxon>Alphaproteobacteria</taxon>
        <taxon>Rhodobacterales</taxon>
        <taxon>Paracoccaceae</taxon>
        <taxon>Gemmobacter</taxon>
    </lineage>
</organism>
<dbReference type="CDD" id="cd00731">
    <property type="entry name" value="CheA_reg"/>
    <property type="match status" value="1"/>
</dbReference>
<dbReference type="Gene3D" id="1.20.120.160">
    <property type="entry name" value="HPT domain"/>
    <property type="match status" value="1"/>
</dbReference>
<keyword evidence="17" id="KW-1185">Reference proteome</keyword>
<dbReference type="PANTHER" id="PTHR43395:SF10">
    <property type="entry name" value="CHEMOTAXIS PROTEIN CHEA"/>
    <property type="match status" value="1"/>
</dbReference>
<protein>
    <recommendedName>
        <fullName evidence="3">Chemotaxis protein CheA</fullName>
        <ecNumber evidence="2">2.7.13.3</ecNumber>
    </recommendedName>
</protein>
<dbReference type="Pfam" id="PF01584">
    <property type="entry name" value="CheW"/>
    <property type="match status" value="1"/>
</dbReference>
<feature type="domain" description="HPt" evidence="15">
    <location>
        <begin position="1"/>
        <end position="106"/>
    </location>
</feature>
<keyword evidence="8" id="KW-0418">Kinase</keyword>
<dbReference type="CDD" id="cd00088">
    <property type="entry name" value="HPT"/>
    <property type="match status" value="1"/>
</dbReference>
<comment type="caution">
    <text evidence="16">The sequence shown here is derived from an EMBL/GenBank/DDBJ whole genome shotgun (WGS) entry which is preliminary data.</text>
</comment>
<reference evidence="16" key="1">
    <citation type="submission" date="2024-02" db="EMBL/GenBank/DDBJ databases">
        <title>Genome sequences of strain Gemmobacter sp. JM10B15.</title>
        <authorList>
            <person name="Zhang M."/>
        </authorList>
    </citation>
    <scope>NUCLEOTIDE SEQUENCE</scope>
    <source>
        <strain evidence="16">JM10B15</strain>
    </source>
</reference>
<dbReference type="Pfam" id="PF02895">
    <property type="entry name" value="H-kinase_dim"/>
    <property type="match status" value="1"/>
</dbReference>
<dbReference type="InterPro" id="IPR008207">
    <property type="entry name" value="Sig_transdc_His_kin_Hpt_dom"/>
</dbReference>
<keyword evidence="6 16" id="KW-0808">Transferase</keyword>
<accession>A0ABU8BSF0</accession>
<dbReference type="GO" id="GO:0004673">
    <property type="term" value="F:protein histidine kinase activity"/>
    <property type="evidence" value="ECO:0007669"/>
    <property type="project" value="UniProtKB-EC"/>
</dbReference>
<evidence type="ECO:0000256" key="5">
    <source>
        <dbReference type="ARBA" id="ARBA00022553"/>
    </source>
</evidence>
<dbReference type="SMART" id="SM00260">
    <property type="entry name" value="CheW"/>
    <property type="match status" value="1"/>
</dbReference>
<dbReference type="PROSITE" id="PS50894">
    <property type="entry name" value="HPT"/>
    <property type="match status" value="1"/>
</dbReference>
<evidence type="ECO:0000259" key="13">
    <source>
        <dbReference type="PROSITE" id="PS50109"/>
    </source>
</evidence>
<comment type="function">
    <text evidence="11">Involved in the transmission of sensory signals from the chemoreceptors to the flagellar motors. CheA is autophosphorylated; it can transfer its phosphate group to either CheB or CheY.</text>
</comment>
<dbReference type="SMART" id="SM01231">
    <property type="entry name" value="H-kinase_dim"/>
    <property type="match status" value="1"/>
</dbReference>
<evidence type="ECO:0000256" key="1">
    <source>
        <dbReference type="ARBA" id="ARBA00000085"/>
    </source>
</evidence>
<dbReference type="SMART" id="SM00073">
    <property type="entry name" value="HPT"/>
    <property type="match status" value="1"/>
</dbReference>
<name>A0ABU8BSF0_9RHOB</name>
<evidence type="ECO:0000256" key="11">
    <source>
        <dbReference type="ARBA" id="ARBA00035100"/>
    </source>
</evidence>
<dbReference type="InterPro" id="IPR037006">
    <property type="entry name" value="CheA-like_homodim_sf"/>
</dbReference>
<comment type="catalytic activity">
    <reaction evidence="1">
        <text>ATP + protein L-histidine = ADP + protein N-phospho-L-histidine.</text>
        <dbReference type="EC" id="2.7.13.3"/>
    </reaction>
</comment>
<dbReference type="InterPro" id="IPR036061">
    <property type="entry name" value="CheW-like_dom_sf"/>
</dbReference>
<dbReference type="Gene3D" id="3.30.565.10">
    <property type="entry name" value="Histidine kinase-like ATPase, C-terminal domain"/>
    <property type="match status" value="1"/>
</dbReference>
<evidence type="ECO:0000256" key="10">
    <source>
        <dbReference type="ARBA" id="ARBA00023012"/>
    </source>
</evidence>
<dbReference type="InterPro" id="IPR036097">
    <property type="entry name" value="HisK_dim/P_sf"/>
</dbReference>
<feature type="domain" description="Histidine kinase" evidence="13">
    <location>
        <begin position="352"/>
        <end position="554"/>
    </location>
</feature>
<keyword evidence="5 12" id="KW-0597">Phosphoprotein</keyword>
<evidence type="ECO:0000256" key="7">
    <source>
        <dbReference type="ARBA" id="ARBA00022741"/>
    </source>
</evidence>